<feature type="active site" description="Proton donor/acceptor" evidence="10">
    <location>
        <position position="14"/>
    </location>
</feature>
<evidence type="ECO:0000256" key="13">
    <source>
        <dbReference type="RuleBase" id="RU361118"/>
    </source>
</evidence>
<dbReference type="InterPro" id="IPR043169">
    <property type="entry name" value="PMM_cap"/>
</dbReference>
<comment type="cofactor">
    <cofactor evidence="12">
        <name>Mg(2+)</name>
        <dbReference type="ChEBI" id="CHEBI:18420"/>
    </cofactor>
</comment>
<comment type="subcellular location">
    <subcellularLocation>
        <location evidence="1 13">Cytoplasm</location>
    </subcellularLocation>
</comment>
<dbReference type="GO" id="GO:0009298">
    <property type="term" value="P:GDP-mannose biosynthetic process"/>
    <property type="evidence" value="ECO:0007669"/>
    <property type="project" value="InterPro"/>
</dbReference>
<keyword evidence="6 13" id="KW-0963">Cytoplasm</keyword>
<comment type="pathway">
    <text evidence="2 13">Nucleotide-sugar biosynthesis; GDP-alpha-D-mannose biosynthesis; alpha-D-mannose 1-phosphate from D-fructose 6-phosphate: step 2/2.</text>
</comment>
<accession>A0AAW2YVB9</accession>
<evidence type="ECO:0000256" key="6">
    <source>
        <dbReference type="ARBA" id="ARBA00022490"/>
    </source>
</evidence>
<dbReference type="GO" id="GO:0006013">
    <property type="term" value="P:mannose metabolic process"/>
    <property type="evidence" value="ECO:0007669"/>
    <property type="project" value="TreeGrafter"/>
</dbReference>
<evidence type="ECO:0000256" key="8">
    <source>
        <dbReference type="ARBA" id="ARBA00022842"/>
    </source>
</evidence>
<evidence type="ECO:0000256" key="3">
    <source>
        <dbReference type="ARBA" id="ARBA00009736"/>
    </source>
</evidence>
<dbReference type="GO" id="GO:0006487">
    <property type="term" value="P:protein N-linked glycosylation"/>
    <property type="evidence" value="ECO:0007669"/>
    <property type="project" value="TreeGrafter"/>
</dbReference>
<feature type="binding site" evidence="11">
    <location>
        <position position="123"/>
    </location>
    <ligand>
        <name>alpha-D-mannose 1-phosphate</name>
        <dbReference type="ChEBI" id="CHEBI:58409"/>
    </ligand>
</feature>
<reference evidence="14 15" key="1">
    <citation type="submission" date="2024-03" db="EMBL/GenBank/DDBJ databases">
        <title>The Acrasis kona genome and developmental transcriptomes reveal deep origins of eukaryotic multicellular pathways.</title>
        <authorList>
            <person name="Sheikh S."/>
            <person name="Fu C.-J."/>
            <person name="Brown M.W."/>
            <person name="Baldauf S.L."/>
        </authorList>
    </citation>
    <scope>NUCLEOTIDE SEQUENCE [LARGE SCALE GENOMIC DNA]</scope>
    <source>
        <strain evidence="14 15">ATCC MYA-3509</strain>
    </source>
</reference>
<dbReference type="EMBL" id="JAOPGA020000762">
    <property type="protein sequence ID" value="KAL0481383.1"/>
    <property type="molecule type" value="Genomic_DNA"/>
</dbReference>
<dbReference type="GO" id="GO:0005829">
    <property type="term" value="C:cytosol"/>
    <property type="evidence" value="ECO:0007669"/>
    <property type="project" value="TreeGrafter"/>
</dbReference>
<evidence type="ECO:0000256" key="4">
    <source>
        <dbReference type="ARBA" id="ARBA00011738"/>
    </source>
</evidence>
<dbReference type="InterPro" id="IPR023214">
    <property type="entry name" value="HAD_sf"/>
</dbReference>
<dbReference type="Gene3D" id="3.40.50.1000">
    <property type="entry name" value="HAD superfamily/HAD-like"/>
    <property type="match status" value="1"/>
</dbReference>
<evidence type="ECO:0000256" key="1">
    <source>
        <dbReference type="ARBA" id="ARBA00004496"/>
    </source>
</evidence>
<evidence type="ECO:0000256" key="5">
    <source>
        <dbReference type="ARBA" id="ARBA00012730"/>
    </source>
</evidence>
<feature type="binding site" evidence="11">
    <location>
        <position position="141"/>
    </location>
    <ligand>
        <name>alpha-D-mannose 1-phosphate</name>
        <dbReference type="ChEBI" id="CHEBI:58409"/>
    </ligand>
</feature>
<feature type="binding site" evidence="12">
    <location>
        <position position="14"/>
    </location>
    <ligand>
        <name>Mg(2+)</name>
        <dbReference type="ChEBI" id="CHEBI:18420"/>
        <label>1</label>
    </ligand>
</feature>
<gene>
    <name evidence="14" type="ORF">AKO1_012689</name>
</gene>
<dbReference type="Gene3D" id="3.30.1240.20">
    <property type="match status" value="1"/>
</dbReference>
<dbReference type="Proteomes" id="UP001431209">
    <property type="component" value="Unassembled WGS sequence"/>
</dbReference>
<feature type="binding site" evidence="12">
    <location>
        <position position="230"/>
    </location>
    <ligand>
        <name>Mg(2+)</name>
        <dbReference type="ChEBI" id="CHEBI:18420"/>
        <label>2</label>
    </ligand>
</feature>
<feature type="binding site" evidence="11">
    <location>
        <position position="21"/>
    </location>
    <ligand>
        <name>alpha-D-mannose 1-phosphate</name>
        <dbReference type="ChEBI" id="CHEBI:58409"/>
    </ligand>
</feature>
<keyword evidence="8 12" id="KW-0460">Magnesium</keyword>
<proteinExistence type="inferred from homology"/>
<dbReference type="InterPro" id="IPR006379">
    <property type="entry name" value="HAD-SF_hydro_IIB"/>
</dbReference>
<evidence type="ECO:0000313" key="15">
    <source>
        <dbReference type="Proteomes" id="UP001431209"/>
    </source>
</evidence>
<protein>
    <recommendedName>
        <fullName evidence="5 13">Phosphomannomutase</fullName>
        <ecNumber evidence="5 13">5.4.2.8</ecNumber>
    </recommendedName>
</protein>
<evidence type="ECO:0000256" key="9">
    <source>
        <dbReference type="ARBA" id="ARBA00023235"/>
    </source>
</evidence>
<dbReference type="Pfam" id="PF03332">
    <property type="entry name" value="PMM"/>
    <property type="match status" value="1"/>
</dbReference>
<dbReference type="PANTHER" id="PTHR10466:SF0">
    <property type="entry name" value="PHOSPHOMANNOMUTASE"/>
    <property type="match status" value="1"/>
</dbReference>
<comment type="catalytic activity">
    <reaction evidence="13">
        <text>alpha-D-mannose 1-phosphate = D-mannose 6-phosphate</text>
        <dbReference type="Rhea" id="RHEA:11140"/>
        <dbReference type="ChEBI" id="CHEBI:58409"/>
        <dbReference type="ChEBI" id="CHEBI:58735"/>
        <dbReference type="EC" id="5.4.2.8"/>
    </reaction>
</comment>
<comment type="caution">
    <text evidence="14">The sequence shown here is derived from an EMBL/GenBank/DDBJ whole genome shotgun (WGS) entry which is preliminary data.</text>
</comment>
<dbReference type="SFLD" id="SFLDG01143">
    <property type="entry name" value="C2.B.3:_Phosphomannomutase_Lik"/>
    <property type="match status" value="1"/>
</dbReference>
<dbReference type="SUPFAM" id="SSF56784">
    <property type="entry name" value="HAD-like"/>
    <property type="match status" value="1"/>
</dbReference>
<dbReference type="FunFam" id="3.30.1240.20:FF:000001">
    <property type="entry name" value="Phosphomannomutase"/>
    <property type="match status" value="1"/>
</dbReference>
<keyword evidence="9 13" id="KW-0413">Isomerase</keyword>
<dbReference type="PANTHER" id="PTHR10466">
    <property type="entry name" value="PHOSPHOMANNOMUTASE"/>
    <property type="match status" value="1"/>
</dbReference>
<dbReference type="EC" id="5.4.2.8" evidence="5 13"/>
<keyword evidence="15" id="KW-1185">Reference proteome</keyword>
<organism evidence="14 15">
    <name type="scientific">Acrasis kona</name>
    <dbReference type="NCBI Taxonomy" id="1008807"/>
    <lineage>
        <taxon>Eukaryota</taxon>
        <taxon>Discoba</taxon>
        <taxon>Heterolobosea</taxon>
        <taxon>Tetramitia</taxon>
        <taxon>Eutetramitia</taxon>
        <taxon>Acrasidae</taxon>
        <taxon>Acrasis</taxon>
    </lineage>
</organism>
<comment type="function">
    <text evidence="13">Involved in the synthesis of the GDP-mannose and dolichol-phosphate-mannose required for a number of critical mannosyl transfer reactions.</text>
</comment>
<feature type="binding site" evidence="12">
    <location>
        <position position="216"/>
    </location>
    <ligand>
        <name>Mg(2+)</name>
        <dbReference type="ChEBI" id="CHEBI:18420"/>
        <label>1</label>
    </ligand>
</feature>
<feature type="binding site" evidence="12">
    <location>
        <position position="12"/>
    </location>
    <ligand>
        <name>Mg(2+)</name>
        <dbReference type="ChEBI" id="CHEBI:18420"/>
        <label>1</label>
    </ligand>
</feature>
<comment type="similarity">
    <text evidence="3 13">Belongs to the eukaryotic PMM family.</text>
</comment>
<dbReference type="NCBIfam" id="TIGR01484">
    <property type="entry name" value="HAD-SF-IIB"/>
    <property type="match status" value="1"/>
</dbReference>
<evidence type="ECO:0000256" key="10">
    <source>
        <dbReference type="PIRSR" id="PIRSR605002-1"/>
    </source>
</evidence>
<evidence type="ECO:0000256" key="7">
    <source>
        <dbReference type="ARBA" id="ARBA00022723"/>
    </source>
</evidence>
<dbReference type="InterPro" id="IPR036412">
    <property type="entry name" value="HAD-like_sf"/>
</dbReference>
<comment type="subunit">
    <text evidence="4 13">Homodimer.</text>
</comment>
<dbReference type="SFLD" id="SFLDG01140">
    <property type="entry name" value="C2.B:_Phosphomannomutase_and_P"/>
    <property type="match status" value="1"/>
</dbReference>
<dbReference type="CDD" id="cd02585">
    <property type="entry name" value="HAD_PMM"/>
    <property type="match status" value="1"/>
</dbReference>
<dbReference type="AlphaFoldDB" id="A0AAW2YVB9"/>
<dbReference type="GO" id="GO:0004615">
    <property type="term" value="F:phosphomannomutase activity"/>
    <property type="evidence" value="ECO:0007669"/>
    <property type="project" value="UniProtKB-EC"/>
</dbReference>
<feature type="binding site" evidence="11">
    <location>
        <position position="134"/>
    </location>
    <ligand>
        <name>alpha-D-mannose 1-phosphate</name>
        <dbReference type="ChEBI" id="CHEBI:58409"/>
    </ligand>
</feature>
<feature type="binding site" evidence="11">
    <location>
        <position position="187"/>
    </location>
    <ligand>
        <name>alpha-D-mannose 1-phosphate</name>
        <dbReference type="ChEBI" id="CHEBI:58409"/>
    </ligand>
</feature>
<evidence type="ECO:0000256" key="2">
    <source>
        <dbReference type="ARBA" id="ARBA00004699"/>
    </source>
</evidence>
<feature type="binding site" evidence="11">
    <location>
        <position position="189"/>
    </location>
    <ligand>
        <name>alpha-D-mannose 1-phosphate</name>
        <dbReference type="ChEBI" id="CHEBI:58409"/>
    </ligand>
</feature>
<feature type="binding site" evidence="12">
    <location>
        <position position="228"/>
    </location>
    <ligand>
        <name>Mg(2+)</name>
        <dbReference type="ChEBI" id="CHEBI:18420"/>
        <label>1</label>
    </ligand>
</feature>
<dbReference type="SFLD" id="SFLDS00003">
    <property type="entry name" value="Haloacid_Dehalogenase"/>
    <property type="match status" value="1"/>
</dbReference>
<name>A0AAW2YVB9_9EUKA</name>
<keyword evidence="7 12" id="KW-0479">Metal-binding</keyword>
<evidence type="ECO:0000256" key="12">
    <source>
        <dbReference type="PIRSR" id="PIRSR605002-3"/>
    </source>
</evidence>
<evidence type="ECO:0000313" key="14">
    <source>
        <dbReference type="EMBL" id="KAL0481383.1"/>
    </source>
</evidence>
<feature type="active site" description="Nucleophile" evidence="10">
    <location>
        <position position="12"/>
    </location>
</feature>
<dbReference type="GO" id="GO:0046872">
    <property type="term" value="F:metal ion binding"/>
    <property type="evidence" value="ECO:0007669"/>
    <property type="project" value="UniProtKB-KW"/>
</dbReference>
<dbReference type="InterPro" id="IPR005002">
    <property type="entry name" value="PMM"/>
</dbReference>
<sequence>MTTRENTLVLFDMDGTLTVPRLPATQEIHDTLGELRRKVSTGIVSGSNLVKIVDQLGVSVLDEFDFVFTQNGLSAFEKGESIGEQSFKDYIGEEALGELIDFALSELSKVKLPKKRGTFIEYRNGMLNICPVGRSCSQEERIEFHEYDKVYKVREMLVKKFTDRFGSFQTGDGRKVNLKFSIGGEISFDVFPVGWDKTFCLQYVEKRFENILFVGDMTSIGGNDYEIYSDPRVKGYTVKNYQDTIRMLKELFDI</sequence>
<evidence type="ECO:0000256" key="11">
    <source>
        <dbReference type="PIRSR" id="PIRSR605002-2"/>
    </source>
</evidence>